<dbReference type="SMART" id="SM00671">
    <property type="entry name" value="SEL1"/>
    <property type="match status" value="2"/>
</dbReference>
<evidence type="ECO:0000313" key="2">
    <source>
        <dbReference type="Proteomes" id="UP000251485"/>
    </source>
</evidence>
<dbReference type="Pfam" id="PF08238">
    <property type="entry name" value="Sel1"/>
    <property type="match status" value="2"/>
</dbReference>
<dbReference type="Gene3D" id="1.25.40.10">
    <property type="entry name" value="Tetratricopeptide repeat domain"/>
    <property type="match status" value="1"/>
</dbReference>
<sequence length="131" mass="15309">MEQLYSIKPLFFENGYGVEKDINKAIKYYDKACRIKGNKMIIACENLFSIYLHGNKGVPQDLNKAKEYAKWIAENGSQKYQEYIKRWDYILFSLELSLKLKECKKSGINASICIRKSNNALLEYANKMYPN</sequence>
<dbReference type="Proteomes" id="UP000251485">
    <property type="component" value="Unassembled WGS sequence"/>
</dbReference>
<evidence type="ECO:0000313" key="1">
    <source>
        <dbReference type="EMBL" id="SPY96594.1"/>
    </source>
</evidence>
<dbReference type="AlphaFoldDB" id="A0A2X2BN20"/>
<name>A0A2X2BN20_PROMI</name>
<gene>
    <name evidence="1" type="ORF">NCTC10975_02313</name>
</gene>
<dbReference type="InterPro" id="IPR006597">
    <property type="entry name" value="Sel1-like"/>
</dbReference>
<organism evidence="1 2">
    <name type="scientific">Proteus mirabilis</name>
    <dbReference type="NCBI Taxonomy" id="584"/>
    <lineage>
        <taxon>Bacteria</taxon>
        <taxon>Pseudomonadati</taxon>
        <taxon>Pseudomonadota</taxon>
        <taxon>Gammaproteobacteria</taxon>
        <taxon>Enterobacterales</taxon>
        <taxon>Morganellaceae</taxon>
        <taxon>Proteus</taxon>
    </lineage>
</organism>
<dbReference type="EMBL" id="UAUE01000016">
    <property type="protein sequence ID" value="SPY96594.1"/>
    <property type="molecule type" value="Genomic_DNA"/>
</dbReference>
<protein>
    <submittedName>
        <fullName evidence="1">Sel1 repeat</fullName>
    </submittedName>
</protein>
<reference evidence="1 2" key="1">
    <citation type="submission" date="2018-06" db="EMBL/GenBank/DDBJ databases">
        <authorList>
            <consortium name="Pathogen Informatics"/>
            <person name="Doyle S."/>
        </authorList>
    </citation>
    <scope>NUCLEOTIDE SEQUENCE [LARGE SCALE GENOMIC DNA]</scope>
    <source>
        <strain evidence="1 2">NCTC10975</strain>
    </source>
</reference>
<proteinExistence type="predicted"/>
<dbReference type="InterPro" id="IPR011990">
    <property type="entry name" value="TPR-like_helical_dom_sf"/>
</dbReference>
<dbReference type="SUPFAM" id="SSF81901">
    <property type="entry name" value="HCP-like"/>
    <property type="match status" value="1"/>
</dbReference>
<accession>A0A2X2BN20</accession>